<name>A0A1Y6BUJ3_9BACT</name>
<dbReference type="InterPro" id="IPR036890">
    <property type="entry name" value="HATPase_C_sf"/>
</dbReference>
<evidence type="ECO:0000313" key="4">
    <source>
        <dbReference type="EMBL" id="SMF20907.1"/>
    </source>
</evidence>
<feature type="transmembrane region" description="Helical" evidence="2">
    <location>
        <begin position="280"/>
        <end position="299"/>
    </location>
</feature>
<dbReference type="InterPro" id="IPR003594">
    <property type="entry name" value="HATPase_dom"/>
</dbReference>
<accession>A0A1Y6BUJ3</accession>
<feature type="transmembrane region" description="Helical" evidence="2">
    <location>
        <begin position="210"/>
        <end position="228"/>
    </location>
</feature>
<dbReference type="PANTHER" id="PTHR43395">
    <property type="entry name" value="SENSOR HISTIDINE KINASE CHEA"/>
    <property type="match status" value="1"/>
</dbReference>
<feature type="transmembrane region" description="Helical" evidence="2">
    <location>
        <begin position="337"/>
        <end position="358"/>
    </location>
</feature>
<dbReference type="SUPFAM" id="SSF47226">
    <property type="entry name" value="Histidine-containing phosphotransfer domain, HPT domain"/>
    <property type="match status" value="1"/>
</dbReference>
<evidence type="ECO:0000259" key="3">
    <source>
        <dbReference type="PROSITE" id="PS50894"/>
    </source>
</evidence>
<keyword evidence="5" id="KW-1185">Reference proteome</keyword>
<dbReference type="InterPro" id="IPR051315">
    <property type="entry name" value="Bact_Chemotaxis_CheA"/>
</dbReference>
<dbReference type="InterPro" id="IPR008207">
    <property type="entry name" value="Sig_transdc_His_kin_Hpt_dom"/>
</dbReference>
<sequence>MIQLLLIFLLSLSTLGYGRSFDPSVMERFEFLGKYSYLLNHEGPGLKAQDVWTRYQASPDRFTKHSHERPNYGFSPHEHWGIIPIENSSTAMSIVLENNFGVIDEFDLYLVHDGEIQTIYQGGDQRPFDRRYELVRSNNTKILVPHGTSHLVYRSQGVTINIVSLRAWHEQDFRANMRWEYLAIGTLSGIHIIMIFYNLFLAVSSKSSLYFKYVVFVVASLVFYLSTFNIGQEIGYHLFGIKTYSNHIMPFSVSTVCFFACSYSWQFLSMESSRYRLFKPIFLLILILCPLNMINAVFISEWYAAIGALIIPTIAISTFLTLAALRLHEGYRPAKLYIVAWVSYLFGSGDLVAAYLGLINYTEFNVWGQFIGGCIEIVVFSVALGARYNYFRAVAADEISKLNYRLQDLNKGLEIKVEERSRDVRDILTHIHQGIFTISERTRIDPSYSKHLEELFEQQDLGNHDIIAILQRSTKLSENDIDQTKAALLSMVQEDEIAFLLNEHLLPRHVLWQSAAHQEPLEYDLDWAHLSDGHAQSKVLVTVRDMTDKLKMEAEFARKSREIQLIAQLIDVNAERFASFQKLSNEMLAEVDAKLLGKSWNEDDLRFLFVSYHTLKGMSRGLGLHSLSDQIHKAESHLVAARQADYLIDREELTADQDGVKECLREYIELNNQKLGRIVDPSLMMISKELILRFLDSFTDVQINQKLSKDLGALKRHCFQTLEDICYNQLDAIKSMSDQLEKPIPKLLFDNVIYGLEPKIADVFERTITHLVRNSLAHGLETGQERITAGKKERGEIHIAQEAVGSEVVTYFQDDGQGVALDAIRSKAKALNYELTDENPESLLSLLLETGFSTRQQVDNIAGRGVGLDVVKMYIEHVGGQFTIQACSEENHGRILVRFMIALPDRYFSHIEFQSSQVA</sequence>
<keyword evidence="2" id="KW-0472">Membrane</keyword>
<dbReference type="PROSITE" id="PS50894">
    <property type="entry name" value="HPT"/>
    <property type="match status" value="1"/>
</dbReference>
<feature type="transmembrane region" description="Helical" evidence="2">
    <location>
        <begin position="181"/>
        <end position="203"/>
    </location>
</feature>
<keyword evidence="2" id="KW-0812">Transmembrane</keyword>
<proteinExistence type="predicted"/>
<dbReference type="EMBL" id="FWZT01000007">
    <property type="protein sequence ID" value="SMF20907.1"/>
    <property type="molecule type" value="Genomic_DNA"/>
</dbReference>
<feature type="modified residue" description="Phosphohistidine" evidence="1">
    <location>
        <position position="613"/>
    </location>
</feature>
<dbReference type="SMART" id="SM00387">
    <property type="entry name" value="HATPase_c"/>
    <property type="match status" value="1"/>
</dbReference>
<dbReference type="SUPFAM" id="SSF55874">
    <property type="entry name" value="ATPase domain of HSP90 chaperone/DNA topoisomerase II/histidine kinase"/>
    <property type="match status" value="1"/>
</dbReference>
<dbReference type="CDD" id="cd00088">
    <property type="entry name" value="HPT"/>
    <property type="match status" value="1"/>
</dbReference>
<organism evidence="4 5">
    <name type="scientific">Pseudobacteriovorax antillogorgiicola</name>
    <dbReference type="NCBI Taxonomy" id="1513793"/>
    <lineage>
        <taxon>Bacteria</taxon>
        <taxon>Pseudomonadati</taxon>
        <taxon>Bdellovibrionota</taxon>
        <taxon>Oligoflexia</taxon>
        <taxon>Oligoflexales</taxon>
        <taxon>Pseudobacteriovoracaceae</taxon>
        <taxon>Pseudobacteriovorax</taxon>
    </lineage>
</organism>
<feature type="transmembrane region" description="Helical" evidence="2">
    <location>
        <begin position="248"/>
        <end position="268"/>
    </location>
</feature>
<dbReference type="Gene3D" id="3.30.565.10">
    <property type="entry name" value="Histidine kinase-like ATPase, C-terminal domain"/>
    <property type="match status" value="1"/>
</dbReference>
<dbReference type="RefSeq" id="WP_132318537.1">
    <property type="nucleotide sequence ID" value="NZ_FWZT01000007.1"/>
</dbReference>
<protein>
    <submittedName>
        <fullName evidence="4">Hpt domain-containing protein</fullName>
    </submittedName>
</protein>
<dbReference type="AlphaFoldDB" id="A0A1Y6BUJ3"/>
<dbReference type="PANTHER" id="PTHR43395:SF8">
    <property type="entry name" value="HISTIDINE KINASE"/>
    <property type="match status" value="1"/>
</dbReference>
<dbReference type="InterPro" id="IPR011622">
    <property type="entry name" value="7TMR_DISM_rcpt_extracell_dom2"/>
</dbReference>
<dbReference type="Gene3D" id="2.60.40.2380">
    <property type="match status" value="1"/>
</dbReference>
<dbReference type="Pfam" id="PF02518">
    <property type="entry name" value="HATPase_c"/>
    <property type="match status" value="1"/>
</dbReference>
<keyword evidence="1" id="KW-0597">Phosphoprotein</keyword>
<dbReference type="Pfam" id="PF07695">
    <property type="entry name" value="7TMR-DISM_7TM"/>
    <property type="match status" value="1"/>
</dbReference>
<reference evidence="5" key="1">
    <citation type="submission" date="2017-04" db="EMBL/GenBank/DDBJ databases">
        <authorList>
            <person name="Varghese N."/>
            <person name="Submissions S."/>
        </authorList>
    </citation>
    <scope>NUCLEOTIDE SEQUENCE [LARGE SCALE GENOMIC DNA]</scope>
    <source>
        <strain evidence="5">RKEM611</strain>
    </source>
</reference>
<evidence type="ECO:0000313" key="5">
    <source>
        <dbReference type="Proteomes" id="UP000192907"/>
    </source>
</evidence>
<dbReference type="OrthoDB" id="5287347at2"/>
<dbReference type="InterPro" id="IPR011623">
    <property type="entry name" value="7TMR_DISM_rcpt_extracell_dom1"/>
</dbReference>
<dbReference type="InterPro" id="IPR036641">
    <property type="entry name" value="HPT_dom_sf"/>
</dbReference>
<dbReference type="GO" id="GO:0004672">
    <property type="term" value="F:protein kinase activity"/>
    <property type="evidence" value="ECO:0007669"/>
    <property type="project" value="UniProtKB-ARBA"/>
</dbReference>
<feature type="transmembrane region" description="Helical" evidence="2">
    <location>
        <begin position="364"/>
        <end position="384"/>
    </location>
</feature>
<dbReference type="Proteomes" id="UP000192907">
    <property type="component" value="Unassembled WGS sequence"/>
</dbReference>
<dbReference type="Gene3D" id="1.20.120.160">
    <property type="entry name" value="HPT domain"/>
    <property type="match status" value="1"/>
</dbReference>
<dbReference type="STRING" id="1513793.SAMN06296036_10769"/>
<gene>
    <name evidence="4" type="ORF">SAMN06296036_10769</name>
</gene>
<dbReference type="GO" id="GO:0000160">
    <property type="term" value="P:phosphorelay signal transduction system"/>
    <property type="evidence" value="ECO:0007669"/>
    <property type="project" value="InterPro"/>
</dbReference>
<dbReference type="Pfam" id="PF01627">
    <property type="entry name" value="Hpt"/>
    <property type="match status" value="1"/>
</dbReference>
<feature type="domain" description="HPt" evidence="3">
    <location>
        <begin position="569"/>
        <end position="667"/>
    </location>
</feature>
<evidence type="ECO:0000256" key="2">
    <source>
        <dbReference type="SAM" id="Phobius"/>
    </source>
</evidence>
<keyword evidence="2" id="KW-1133">Transmembrane helix</keyword>
<feature type="transmembrane region" description="Helical" evidence="2">
    <location>
        <begin position="305"/>
        <end position="325"/>
    </location>
</feature>
<dbReference type="Pfam" id="PF07696">
    <property type="entry name" value="7TMR-DISMED2"/>
    <property type="match status" value="1"/>
</dbReference>
<evidence type="ECO:0000256" key="1">
    <source>
        <dbReference type="PROSITE-ProRule" id="PRU00110"/>
    </source>
</evidence>